<organism evidence="7 8">
    <name type="scientific">bacterium (Candidatus Ratteibacteria) CG15_BIG_FIL_POST_REV_8_21_14_020_41_12</name>
    <dbReference type="NCBI Taxonomy" id="2014291"/>
    <lineage>
        <taxon>Bacteria</taxon>
        <taxon>Candidatus Ratteibacteria</taxon>
    </lineage>
</organism>
<evidence type="ECO:0000256" key="6">
    <source>
        <dbReference type="RuleBase" id="RU365089"/>
    </source>
</evidence>
<evidence type="ECO:0000256" key="1">
    <source>
        <dbReference type="ARBA" id="ARBA00002190"/>
    </source>
</evidence>
<dbReference type="AlphaFoldDB" id="A0A2M7GZ87"/>
<evidence type="ECO:0000256" key="4">
    <source>
        <dbReference type="ARBA" id="ARBA00023125"/>
    </source>
</evidence>
<dbReference type="GO" id="GO:0006313">
    <property type="term" value="P:DNA transposition"/>
    <property type="evidence" value="ECO:0007669"/>
    <property type="project" value="UniProtKB-UniRule"/>
</dbReference>
<comment type="similarity">
    <text evidence="2 6">Belongs to the transposase mutator family.</text>
</comment>
<dbReference type="EMBL" id="PFFY01000122">
    <property type="protein sequence ID" value="PIW33814.1"/>
    <property type="molecule type" value="Genomic_DNA"/>
</dbReference>
<name>A0A2M7GZ87_9BACT</name>
<gene>
    <name evidence="7" type="ORF">COW28_02570</name>
</gene>
<evidence type="ECO:0000256" key="3">
    <source>
        <dbReference type="ARBA" id="ARBA00022578"/>
    </source>
</evidence>
<evidence type="ECO:0000256" key="5">
    <source>
        <dbReference type="ARBA" id="ARBA00023172"/>
    </source>
</evidence>
<proteinExistence type="inferred from homology"/>
<dbReference type="PANTHER" id="PTHR33217">
    <property type="entry name" value="TRANSPOSASE FOR INSERTION SEQUENCE ELEMENT IS1081"/>
    <property type="match status" value="1"/>
</dbReference>
<protein>
    <recommendedName>
        <fullName evidence="6">Mutator family transposase</fullName>
    </recommendedName>
</protein>
<evidence type="ECO:0000313" key="8">
    <source>
        <dbReference type="Proteomes" id="UP000230025"/>
    </source>
</evidence>
<dbReference type="Proteomes" id="UP000230025">
    <property type="component" value="Unassembled WGS sequence"/>
</dbReference>
<sequence length="106" mass="11967">MIEDLEVPRTREGGISFRLFDKYQRRQEDVDSAIGKLFIAGVSTRKLKNITKDLFGKGLSATTCGETTEALEGEMKAYQTKEISDKVEFLFLDGMVQKVREIGVEN</sequence>
<reference evidence="8" key="1">
    <citation type="submission" date="2017-09" db="EMBL/GenBank/DDBJ databases">
        <title>Depth-based differentiation of microbial function through sediment-hosted aquifers and enrichment of novel symbionts in the deep terrestrial subsurface.</title>
        <authorList>
            <person name="Probst A.J."/>
            <person name="Ladd B."/>
            <person name="Jarett J.K."/>
            <person name="Geller-Mcgrath D.E."/>
            <person name="Sieber C.M.K."/>
            <person name="Emerson J.B."/>
            <person name="Anantharaman K."/>
            <person name="Thomas B.C."/>
            <person name="Malmstrom R."/>
            <person name="Stieglmeier M."/>
            <person name="Klingl A."/>
            <person name="Woyke T."/>
            <person name="Ryan C.M."/>
            <person name="Banfield J.F."/>
        </authorList>
    </citation>
    <scope>NUCLEOTIDE SEQUENCE [LARGE SCALE GENOMIC DNA]</scope>
</reference>
<keyword evidence="5 6" id="KW-0233">DNA recombination</keyword>
<dbReference type="GO" id="GO:0004803">
    <property type="term" value="F:transposase activity"/>
    <property type="evidence" value="ECO:0007669"/>
    <property type="project" value="UniProtKB-UniRule"/>
</dbReference>
<dbReference type="PANTHER" id="PTHR33217:SF7">
    <property type="entry name" value="TRANSPOSASE FOR INSERTION SEQUENCE ELEMENT IS1081"/>
    <property type="match status" value="1"/>
</dbReference>
<evidence type="ECO:0000313" key="7">
    <source>
        <dbReference type="EMBL" id="PIW33814.1"/>
    </source>
</evidence>
<feature type="non-terminal residue" evidence="7">
    <location>
        <position position="106"/>
    </location>
</feature>
<keyword evidence="4 6" id="KW-0238">DNA-binding</keyword>
<comment type="function">
    <text evidence="1 6">Required for the transposition of the insertion element.</text>
</comment>
<dbReference type="Pfam" id="PF00872">
    <property type="entry name" value="Transposase_mut"/>
    <property type="match status" value="1"/>
</dbReference>
<dbReference type="GO" id="GO:0003677">
    <property type="term" value="F:DNA binding"/>
    <property type="evidence" value="ECO:0007669"/>
    <property type="project" value="UniProtKB-UniRule"/>
</dbReference>
<keyword evidence="6" id="KW-0814">Transposable element</keyword>
<comment type="caution">
    <text evidence="7">The sequence shown here is derived from an EMBL/GenBank/DDBJ whole genome shotgun (WGS) entry which is preliminary data.</text>
</comment>
<evidence type="ECO:0000256" key="2">
    <source>
        <dbReference type="ARBA" id="ARBA00010961"/>
    </source>
</evidence>
<keyword evidence="3 6" id="KW-0815">Transposition</keyword>
<accession>A0A2M7GZ87</accession>
<dbReference type="InterPro" id="IPR001207">
    <property type="entry name" value="Transposase_mutator"/>
</dbReference>